<dbReference type="Proteomes" id="UP000419017">
    <property type="component" value="Unassembled WGS sequence"/>
</dbReference>
<dbReference type="Pfam" id="PF13443">
    <property type="entry name" value="HTH_26"/>
    <property type="match status" value="1"/>
</dbReference>
<dbReference type="PROSITE" id="PS50943">
    <property type="entry name" value="HTH_CROC1"/>
    <property type="match status" value="1"/>
</dbReference>
<gene>
    <name evidence="2" type="ORF">OMES3154_01247</name>
</gene>
<proteinExistence type="predicted"/>
<reference evidence="2 3" key="1">
    <citation type="submission" date="2019-10" db="EMBL/GenBank/DDBJ databases">
        <authorList>
            <person name="Blom J."/>
        </authorList>
    </citation>
    <scope>NUCLEOTIDE SEQUENCE [LARGE SCALE GENOMIC DNA]</scope>
    <source>
        <strain evidence="2 3">ES3154-GLU</strain>
    </source>
</reference>
<protein>
    <recommendedName>
        <fullName evidence="1">HTH cro/C1-type domain-containing protein</fullName>
    </recommendedName>
</protein>
<dbReference type="AlphaFoldDB" id="A0A6I8MCI2"/>
<keyword evidence="3" id="KW-1185">Reference proteome</keyword>
<evidence type="ECO:0000313" key="3">
    <source>
        <dbReference type="Proteomes" id="UP000419017"/>
    </source>
</evidence>
<sequence>MRRISYDPLKIKMVKMNIKVKDLINNANISKSSYYKIKNNENVSTNTLEKICNYLNCEISEVVECVDDKYEK</sequence>
<dbReference type="InterPro" id="IPR010982">
    <property type="entry name" value="Lambda_DNA-bd_dom_sf"/>
</dbReference>
<dbReference type="InterPro" id="IPR001387">
    <property type="entry name" value="Cro/C1-type_HTH"/>
</dbReference>
<evidence type="ECO:0000313" key="2">
    <source>
        <dbReference type="EMBL" id="VWL85956.1"/>
    </source>
</evidence>
<dbReference type="SUPFAM" id="SSF47413">
    <property type="entry name" value="lambda repressor-like DNA-binding domains"/>
    <property type="match status" value="1"/>
</dbReference>
<organism evidence="2 3">
    <name type="scientific">Oceanivirga miroungae</name>
    <dbReference type="NCBI Taxonomy" id="1130046"/>
    <lineage>
        <taxon>Bacteria</taxon>
        <taxon>Fusobacteriati</taxon>
        <taxon>Fusobacteriota</taxon>
        <taxon>Fusobacteriia</taxon>
        <taxon>Fusobacteriales</taxon>
        <taxon>Leptotrichiaceae</taxon>
        <taxon>Oceanivirga</taxon>
    </lineage>
</organism>
<accession>A0A6I8MCI2</accession>
<feature type="domain" description="HTH cro/C1-type" evidence="1">
    <location>
        <begin position="9"/>
        <end position="62"/>
    </location>
</feature>
<dbReference type="Gene3D" id="1.10.260.40">
    <property type="entry name" value="lambda repressor-like DNA-binding domains"/>
    <property type="match status" value="1"/>
</dbReference>
<evidence type="ECO:0000259" key="1">
    <source>
        <dbReference type="PROSITE" id="PS50943"/>
    </source>
</evidence>
<name>A0A6I8MCI2_9FUSO</name>
<dbReference type="EMBL" id="CABWIB010000001">
    <property type="protein sequence ID" value="VWL85956.1"/>
    <property type="molecule type" value="Genomic_DNA"/>
</dbReference>
<dbReference type="RefSeq" id="WP_197271533.1">
    <property type="nucleotide sequence ID" value="NZ_CABWIB010000001.1"/>
</dbReference>
<dbReference type="CDD" id="cd00093">
    <property type="entry name" value="HTH_XRE"/>
    <property type="match status" value="1"/>
</dbReference>
<dbReference type="GO" id="GO:0003677">
    <property type="term" value="F:DNA binding"/>
    <property type="evidence" value="ECO:0007669"/>
    <property type="project" value="InterPro"/>
</dbReference>